<dbReference type="PROSITE" id="PS00330">
    <property type="entry name" value="HEMOLYSIN_CALCIUM"/>
    <property type="match status" value="4"/>
</dbReference>
<dbReference type="InterPro" id="IPR050557">
    <property type="entry name" value="RTX_toxin/Mannuronan_C5-epim"/>
</dbReference>
<dbReference type="Gene3D" id="2.160.20.160">
    <property type="match status" value="1"/>
</dbReference>
<dbReference type="SUPFAM" id="SSF51120">
    <property type="entry name" value="beta-Roll"/>
    <property type="match status" value="2"/>
</dbReference>
<keyword evidence="5" id="KW-1185">Reference proteome</keyword>
<accession>A0A5M3WI08</accession>
<dbReference type="RefSeq" id="WP_155353963.1">
    <property type="nucleotide sequence ID" value="NZ_BAAAHL010000038.1"/>
</dbReference>
<dbReference type="InterPro" id="IPR001343">
    <property type="entry name" value="Hemolysn_Ca-bd"/>
</dbReference>
<evidence type="ECO:0000313" key="4">
    <source>
        <dbReference type="EMBL" id="GES08346.1"/>
    </source>
</evidence>
<keyword evidence="3" id="KW-0732">Signal</keyword>
<evidence type="ECO:0008006" key="6">
    <source>
        <dbReference type="Google" id="ProtNLM"/>
    </source>
</evidence>
<dbReference type="PANTHER" id="PTHR38340">
    <property type="entry name" value="S-LAYER PROTEIN"/>
    <property type="match status" value="1"/>
</dbReference>
<feature type="chain" id="PRO_5024429670" description="Calcium-binding protein" evidence="3">
    <location>
        <begin position="28"/>
        <end position="313"/>
    </location>
</feature>
<dbReference type="PANTHER" id="PTHR38340:SF1">
    <property type="entry name" value="S-LAYER PROTEIN"/>
    <property type="match status" value="1"/>
</dbReference>
<evidence type="ECO:0000256" key="3">
    <source>
        <dbReference type="SAM" id="SignalP"/>
    </source>
</evidence>
<dbReference type="OrthoDB" id="4183088at2"/>
<dbReference type="Proteomes" id="UP000331127">
    <property type="component" value="Unassembled WGS sequence"/>
</dbReference>
<evidence type="ECO:0000256" key="1">
    <source>
        <dbReference type="ARBA" id="ARBA00004613"/>
    </source>
</evidence>
<evidence type="ECO:0000256" key="2">
    <source>
        <dbReference type="ARBA" id="ARBA00022525"/>
    </source>
</evidence>
<proteinExistence type="predicted"/>
<dbReference type="InterPro" id="IPR018511">
    <property type="entry name" value="Hemolysin-typ_Ca-bd_CS"/>
</dbReference>
<dbReference type="EMBL" id="BLAE01000010">
    <property type="protein sequence ID" value="GES08346.1"/>
    <property type="molecule type" value="Genomic_DNA"/>
</dbReference>
<dbReference type="PRINTS" id="PR00313">
    <property type="entry name" value="CABNDNGRPT"/>
</dbReference>
<dbReference type="Gene3D" id="2.150.10.10">
    <property type="entry name" value="Serralysin-like metalloprotease, C-terminal"/>
    <property type="match status" value="1"/>
</dbReference>
<dbReference type="InterPro" id="IPR011049">
    <property type="entry name" value="Serralysin-like_metalloprot_C"/>
</dbReference>
<organism evidence="4 5">
    <name type="scientific">Acrocarpospora macrocephala</name>
    <dbReference type="NCBI Taxonomy" id="150177"/>
    <lineage>
        <taxon>Bacteria</taxon>
        <taxon>Bacillati</taxon>
        <taxon>Actinomycetota</taxon>
        <taxon>Actinomycetes</taxon>
        <taxon>Streptosporangiales</taxon>
        <taxon>Streptosporangiaceae</taxon>
        <taxon>Acrocarpospora</taxon>
    </lineage>
</organism>
<gene>
    <name evidence="4" type="ORF">Amac_019420</name>
</gene>
<evidence type="ECO:0000313" key="5">
    <source>
        <dbReference type="Proteomes" id="UP000331127"/>
    </source>
</evidence>
<reference evidence="4 5" key="1">
    <citation type="submission" date="2019-10" db="EMBL/GenBank/DDBJ databases">
        <title>Whole genome shotgun sequence of Acrocarpospora macrocephala NBRC 16266.</title>
        <authorList>
            <person name="Ichikawa N."/>
            <person name="Kimura A."/>
            <person name="Kitahashi Y."/>
            <person name="Komaki H."/>
            <person name="Oguchi A."/>
        </authorList>
    </citation>
    <scope>NUCLEOTIDE SEQUENCE [LARGE SCALE GENOMIC DNA]</scope>
    <source>
        <strain evidence="4 5">NBRC 16266</strain>
    </source>
</reference>
<dbReference type="GO" id="GO:0005576">
    <property type="term" value="C:extracellular region"/>
    <property type="evidence" value="ECO:0007669"/>
    <property type="project" value="UniProtKB-SubCell"/>
</dbReference>
<sequence>MSALRSAAVIAAVLTFSTTIAVAPAYAADTSASVQGGELNYTAAPGQVNHVVFTLTDPNTYLVDDIVAITPLDGCSHPDARDLTLVQCTAKFGFGGQLIVDVGDMDDIVNPTGPNHALIGLGSGDDIAYGYPGSIGSLVDGGPGDDLIHSGPGQHLIDGGTGTDTVSYAARVAPVTVDLAACPCGEAGEADTLNGVENVIGGSTSDTLTGNTLANTLTGGGGNDDITGKSGNDTLNGGVGIDTLNGGLGADTLNGGLGNDTLRGGWGNDTLNGGLGNDTLWGGWGNDTLNGGLGFADDCNGGLGVDVEIGCEL</sequence>
<protein>
    <recommendedName>
        <fullName evidence="6">Calcium-binding protein</fullName>
    </recommendedName>
</protein>
<keyword evidence="2" id="KW-0964">Secreted</keyword>
<comment type="subcellular location">
    <subcellularLocation>
        <location evidence="1">Secreted</location>
    </subcellularLocation>
</comment>
<name>A0A5M3WI08_9ACTN</name>
<dbReference type="AlphaFoldDB" id="A0A5M3WI08"/>
<comment type="caution">
    <text evidence="4">The sequence shown here is derived from an EMBL/GenBank/DDBJ whole genome shotgun (WGS) entry which is preliminary data.</text>
</comment>
<feature type="signal peptide" evidence="3">
    <location>
        <begin position="1"/>
        <end position="27"/>
    </location>
</feature>
<dbReference type="Pfam" id="PF00353">
    <property type="entry name" value="HemolysinCabind"/>
    <property type="match status" value="3"/>
</dbReference>
<dbReference type="GO" id="GO:0005509">
    <property type="term" value="F:calcium ion binding"/>
    <property type="evidence" value="ECO:0007669"/>
    <property type="project" value="InterPro"/>
</dbReference>